<name>A0A1C0Y727_9BACL</name>
<evidence type="ECO:0000256" key="9">
    <source>
        <dbReference type="ARBA" id="ARBA00023264"/>
    </source>
</evidence>
<keyword evidence="5 10" id="KW-1133">Transmembrane helix</keyword>
<comment type="similarity">
    <text evidence="10">Belongs to the PlsY family.</text>
</comment>
<dbReference type="Proteomes" id="UP000093199">
    <property type="component" value="Unassembled WGS sequence"/>
</dbReference>
<evidence type="ECO:0000256" key="7">
    <source>
        <dbReference type="ARBA" id="ARBA00023136"/>
    </source>
</evidence>
<feature type="transmembrane region" description="Helical" evidence="10">
    <location>
        <begin position="73"/>
        <end position="95"/>
    </location>
</feature>
<dbReference type="GO" id="GO:0008654">
    <property type="term" value="P:phospholipid biosynthetic process"/>
    <property type="evidence" value="ECO:0007669"/>
    <property type="project" value="UniProtKB-UniRule"/>
</dbReference>
<evidence type="ECO:0000256" key="10">
    <source>
        <dbReference type="HAMAP-Rule" id="MF_01043"/>
    </source>
</evidence>
<keyword evidence="12" id="KW-1185">Reference proteome</keyword>
<dbReference type="SMART" id="SM01207">
    <property type="entry name" value="G3P_acyltransf"/>
    <property type="match status" value="1"/>
</dbReference>
<evidence type="ECO:0000256" key="3">
    <source>
        <dbReference type="ARBA" id="ARBA00022679"/>
    </source>
</evidence>
<keyword evidence="3 10" id="KW-0808">Transferase</keyword>
<evidence type="ECO:0000256" key="1">
    <source>
        <dbReference type="ARBA" id="ARBA00022475"/>
    </source>
</evidence>
<feature type="transmembrane region" description="Helical" evidence="10">
    <location>
        <begin position="6"/>
        <end position="24"/>
    </location>
</feature>
<proteinExistence type="inferred from homology"/>
<feature type="transmembrane region" description="Helical" evidence="10">
    <location>
        <begin position="45"/>
        <end position="67"/>
    </location>
</feature>
<dbReference type="HAMAP" id="MF_01043">
    <property type="entry name" value="PlsY"/>
    <property type="match status" value="1"/>
</dbReference>
<keyword evidence="7 10" id="KW-0472">Membrane</keyword>
<keyword evidence="2 10" id="KW-0444">Lipid biosynthesis</keyword>
<dbReference type="EMBL" id="MASJ01000039">
    <property type="protein sequence ID" value="OCS82943.1"/>
    <property type="molecule type" value="Genomic_DNA"/>
</dbReference>
<dbReference type="RefSeq" id="WP_066547720.1">
    <property type="nucleotide sequence ID" value="NZ_MASJ01000039.1"/>
</dbReference>
<accession>A0A1C0Y727</accession>
<comment type="pathway">
    <text evidence="10">Lipid metabolism; phospholipid metabolism.</text>
</comment>
<dbReference type="PANTHER" id="PTHR30309:SF0">
    <property type="entry name" value="GLYCEROL-3-PHOSPHATE ACYLTRANSFERASE-RELATED"/>
    <property type="match status" value="1"/>
</dbReference>
<keyword evidence="8 10" id="KW-0594">Phospholipid biosynthesis</keyword>
<comment type="subcellular location">
    <subcellularLocation>
        <location evidence="10">Cell membrane</location>
        <topology evidence="10">Multi-pass membrane protein</topology>
    </subcellularLocation>
</comment>
<evidence type="ECO:0000256" key="8">
    <source>
        <dbReference type="ARBA" id="ARBA00023209"/>
    </source>
</evidence>
<comment type="catalytic activity">
    <reaction evidence="10">
        <text>an acyl phosphate + sn-glycerol 3-phosphate = a 1-acyl-sn-glycero-3-phosphate + phosphate</text>
        <dbReference type="Rhea" id="RHEA:34075"/>
        <dbReference type="ChEBI" id="CHEBI:43474"/>
        <dbReference type="ChEBI" id="CHEBI:57597"/>
        <dbReference type="ChEBI" id="CHEBI:57970"/>
        <dbReference type="ChEBI" id="CHEBI:59918"/>
        <dbReference type="EC" id="2.3.1.275"/>
    </reaction>
</comment>
<evidence type="ECO:0000256" key="5">
    <source>
        <dbReference type="ARBA" id="ARBA00022989"/>
    </source>
</evidence>
<keyword evidence="1 10" id="KW-1003">Cell membrane</keyword>
<comment type="caution">
    <text evidence="11">The sequence shown here is derived from an EMBL/GenBank/DDBJ whole genome shotgun (WGS) entry which is preliminary data.</text>
</comment>
<reference evidence="11 12" key="1">
    <citation type="submission" date="2016-07" db="EMBL/GenBank/DDBJ databases">
        <title>Caryophanon tenue genome sequencing.</title>
        <authorList>
            <person name="Verma A."/>
            <person name="Pal Y."/>
            <person name="Krishnamurthi S."/>
        </authorList>
    </citation>
    <scope>NUCLEOTIDE SEQUENCE [LARGE SCALE GENOMIC DNA]</scope>
    <source>
        <strain evidence="11 12">DSM 14152</strain>
    </source>
</reference>
<gene>
    <name evidence="10" type="primary">plsY</name>
    <name evidence="11" type="ORF">A6M13_05960</name>
</gene>
<keyword evidence="4 10" id="KW-0812">Transmembrane</keyword>
<dbReference type="STRING" id="33978.A6M13_05960"/>
<dbReference type="InterPro" id="IPR003811">
    <property type="entry name" value="G3P_acylTferase_PlsY"/>
</dbReference>
<evidence type="ECO:0000256" key="6">
    <source>
        <dbReference type="ARBA" id="ARBA00023098"/>
    </source>
</evidence>
<dbReference type="UniPathway" id="UPA00085"/>
<sequence>MLWVYIISAYVLGTFLTATVVGRLRGIDISKAGSGNLGARNAGRVLGKWAFFSVMIGDGLKGVIVVLSGQALAMTNSVIALALLCAVFGHVYPFWRKFRGGKGVATLVGGLLFFQPWGIVWLVSGFSVVALITRSSTKGMYGAFVVYSMMLLIFEQQSAFFAVIAMAFVVWANKQEVKE</sequence>
<protein>
    <recommendedName>
        <fullName evidence="10">Glycerol-3-phosphate acyltransferase</fullName>
    </recommendedName>
    <alternativeName>
        <fullName evidence="10">Acyl-PO4 G3P acyltransferase</fullName>
    </alternativeName>
    <alternativeName>
        <fullName evidence="10">Acyl-phosphate--glycerol-3-phosphate acyltransferase</fullName>
    </alternativeName>
    <alternativeName>
        <fullName evidence="10">G3P acyltransferase</fullName>
        <shortName evidence="10">GPAT</shortName>
        <ecNumber evidence="10">2.3.1.275</ecNumber>
    </alternativeName>
    <alternativeName>
        <fullName evidence="10">Lysophosphatidic acid synthase</fullName>
        <shortName evidence="10">LPA synthase</shortName>
    </alternativeName>
</protein>
<evidence type="ECO:0000313" key="11">
    <source>
        <dbReference type="EMBL" id="OCS82943.1"/>
    </source>
</evidence>
<dbReference type="Pfam" id="PF02660">
    <property type="entry name" value="G3P_acyltransf"/>
    <property type="match status" value="1"/>
</dbReference>
<keyword evidence="9 10" id="KW-1208">Phospholipid metabolism</keyword>
<comment type="subunit">
    <text evidence="10">Probably interacts with PlsX.</text>
</comment>
<dbReference type="EC" id="2.3.1.275" evidence="10"/>
<dbReference type="GO" id="GO:0005886">
    <property type="term" value="C:plasma membrane"/>
    <property type="evidence" value="ECO:0007669"/>
    <property type="project" value="UniProtKB-SubCell"/>
</dbReference>
<dbReference type="AlphaFoldDB" id="A0A1C0Y727"/>
<evidence type="ECO:0000256" key="2">
    <source>
        <dbReference type="ARBA" id="ARBA00022516"/>
    </source>
</evidence>
<dbReference type="GO" id="GO:0043772">
    <property type="term" value="F:acyl-phosphate glycerol-3-phosphate acyltransferase activity"/>
    <property type="evidence" value="ECO:0007669"/>
    <property type="project" value="UniProtKB-UniRule"/>
</dbReference>
<organism evidence="11 12">
    <name type="scientific">Caryophanon tenue</name>
    <dbReference type="NCBI Taxonomy" id="33978"/>
    <lineage>
        <taxon>Bacteria</taxon>
        <taxon>Bacillati</taxon>
        <taxon>Bacillota</taxon>
        <taxon>Bacilli</taxon>
        <taxon>Bacillales</taxon>
        <taxon>Caryophanaceae</taxon>
        <taxon>Caryophanon</taxon>
    </lineage>
</organism>
<evidence type="ECO:0000256" key="4">
    <source>
        <dbReference type="ARBA" id="ARBA00022692"/>
    </source>
</evidence>
<evidence type="ECO:0000313" key="12">
    <source>
        <dbReference type="Proteomes" id="UP000093199"/>
    </source>
</evidence>
<feature type="transmembrane region" description="Helical" evidence="10">
    <location>
        <begin position="144"/>
        <end position="172"/>
    </location>
</feature>
<keyword evidence="6 10" id="KW-0443">Lipid metabolism</keyword>
<comment type="function">
    <text evidence="10">Catalyzes the transfer of an acyl group from acyl-phosphate (acyl-PO(4)) to glycerol-3-phosphate (G3P) to form lysophosphatidic acid (LPA). This enzyme utilizes acyl-phosphate as fatty acyl donor, but not acyl-CoA or acyl-ACP.</text>
</comment>
<dbReference type="PANTHER" id="PTHR30309">
    <property type="entry name" value="INNER MEMBRANE PROTEIN YGIH"/>
    <property type="match status" value="1"/>
</dbReference>
<feature type="transmembrane region" description="Helical" evidence="10">
    <location>
        <begin position="107"/>
        <end position="132"/>
    </location>
</feature>